<sequence>MCSSLMLSQSKNRGEIHTRQPLTTQPKPDSTFAIQGKPRRDRRGHEEQIVLGDFNLHHELWGGISVRETDQEADDLIEIMEDYSLTNTLSPGTVTYEEAGARTTIDLCLATMGLVDRVIRSEVDRGLDHDSDHLPIVTILDLRVTQLIKEPTRKWKELNREKFQTALTQKLPELCKPRTPTALEEYVRKVTTAIWEAADMAVPKRHFCNKSKEGWNEDCKRVLMEAKRLRRAHALYNTEETWEAYRAARNLKTKTIRKALQQIHRDKVGKAAESPESLWQIAKWARNRGNQAPNITPELRHPTTGQKAIKAEEKAQLLRETFFPLPPDAVLEDINTATYTDQIPMPPITTNEVEHAVQATLPLKAPGPDGIPNLILKRALPHIKFHLTRIFNCSLTLGHCPEHFRRSTTVVLRKPGKDNYTVPKAYRPIALLNTIGKVMDAIIAKRISYMAETYQLLPDTHIGGRRLRSTEQALHIIIEKIYKAWNTGKGKVASLLLLDVSGAFDNVSHQRLLHNLRKRRLDEKVVRWIESFLKERKTNMLLDGYKSTQYEISTGIPQGSPLSPILYLFYNADLIDKHNEDTSATGYIDDAAILAVGDTTEETCNKLERALESAGQWATTHASIFAPEKFQLTHFTRARKRINTEQVLQTPWGAGLDGMRKIYRGVAMPQMLYACSVWSNADIRGKGYTKKTLETLQTMQARAARTITGAFKATSRPALNIESYLLPVQQQIWKHNAETIGRTLSSQDVPELEKHKFETEDKLKYTSPLKRIYQEVQDRREPTGLDQEIVPPYVTPPWWEGPTTRIGGDAEQAESEHQRELESGRNSILIYTDGSGIDGHIGAAAVCLMTKQTKRAYMGRDTVSTVYAGELQGSYQIVGQTAGKIRSIPPEGNRTTGPGPPEEWPTRGNPVDPSP</sequence>
<feature type="region of interest" description="Disordered" evidence="3">
    <location>
        <begin position="1"/>
        <end position="44"/>
    </location>
</feature>
<evidence type="ECO:0000313" key="6">
    <source>
        <dbReference type="Proteomes" id="UP001148614"/>
    </source>
</evidence>
<feature type="region of interest" description="Disordered" evidence="3">
    <location>
        <begin position="882"/>
        <end position="915"/>
    </location>
</feature>
<protein>
    <recommendedName>
        <fullName evidence="4">Reverse transcriptase domain-containing protein</fullName>
    </recommendedName>
</protein>
<dbReference type="PANTHER" id="PTHR33481">
    <property type="entry name" value="REVERSE TRANSCRIPTASE"/>
    <property type="match status" value="1"/>
</dbReference>
<dbReference type="Gene3D" id="3.60.10.10">
    <property type="entry name" value="Endonuclease/exonuclease/phosphatase"/>
    <property type="match status" value="1"/>
</dbReference>
<dbReference type="Pfam" id="PF14529">
    <property type="entry name" value="Exo_endo_phos_2"/>
    <property type="match status" value="1"/>
</dbReference>
<evidence type="ECO:0000256" key="2">
    <source>
        <dbReference type="ARBA" id="ARBA00023128"/>
    </source>
</evidence>
<feature type="compositionally biased region" description="Polar residues" evidence="3">
    <location>
        <begin position="1"/>
        <end position="11"/>
    </location>
</feature>
<comment type="caution">
    <text evidence="5">The sequence shown here is derived from an EMBL/GenBank/DDBJ whole genome shotgun (WGS) entry which is preliminary data.</text>
</comment>
<evidence type="ECO:0000256" key="3">
    <source>
        <dbReference type="SAM" id="MobiDB-lite"/>
    </source>
</evidence>
<proteinExistence type="predicted"/>
<evidence type="ECO:0000259" key="4">
    <source>
        <dbReference type="PROSITE" id="PS50878"/>
    </source>
</evidence>
<dbReference type="SUPFAM" id="SSF56219">
    <property type="entry name" value="DNase I-like"/>
    <property type="match status" value="1"/>
</dbReference>
<comment type="subcellular location">
    <subcellularLocation>
        <location evidence="1">Mitochondrion</location>
    </subcellularLocation>
</comment>
<dbReference type="CDD" id="cd01650">
    <property type="entry name" value="RT_nLTR_like"/>
    <property type="match status" value="1"/>
</dbReference>
<dbReference type="SUPFAM" id="SSF56672">
    <property type="entry name" value="DNA/RNA polymerases"/>
    <property type="match status" value="1"/>
</dbReference>
<accession>A0A9W8N352</accession>
<reference evidence="5" key="1">
    <citation type="submission" date="2022-07" db="EMBL/GenBank/DDBJ databases">
        <title>Genome Sequence of Xylaria arbuscula.</title>
        <authorList>
            <person name="Buettner E."/>
        </authorList>
    </citation>
    <scope>NUCLEOTIDE SEQUENCE</scope>
    <source>
        <strain evidence="5">VT107</strain>
    </source>
</reference>
<name>A0A9W8N352_9PEZI</name>
<dbReference type="GO" id="GO:0005739">
    <property type="term" value="C:mitochondrion"/>
    <property type="evidence" value="ECO:0007669"/>
    <property type="project" value="UniProtKB-SubCell"/>
</dbReference>
<dbReference type="InterPro" id="IPR036691">
    <property type="entry name" value="Endo/exonu/phosph_ase_sf"/>
</dbReference>
<dbReference type="AlphaFoldDB" id="A0A9W8N352"/>
<dbReference type="PROSITE" id="PS50878">
    <property type="entry name" value="RT_POL"/>
    <property type="match status" value="1"/>
</dbReference>
<dbReference type="Proteomes" id="UP001148614">
    <property type="component" value="Unassembled WGS sequence"/>
</dbReference>
<dbReference type="Pfam" id="PF00078">
    <property type="entry name" value="RVT_1"/>
    <property type="match status" value="1"/>
</dbReference>
<gene>
    <name evidence="5" type="ORF">NPX13_g11188</name>
</gene>
<evidence type="ECO:0000256" key="1">
    <source>
        <dbReference type="ARBA" id="ARBA00004173"/>
    </source>
</evidence>
<organism evidence="5 6">
    <name type="scientific">Xylaria arbuscula</name>
    <dbReference type="NCBI Taxonomy" id="114810"/>
    <lineage>
        <taxon>Eukaryota</taxon>
        <taxon>Fungi</taxon>
        <taxon>Dikarya</taxon>
        <taxon>Ascomycota</taxon>
        <taxon>Pezizomycotina</taxon>
        <taxon>Sordariomycetes</taxon>
        <taxon>Xylariomycetidae</taxon>
        <taxon>Xylariales</taxon>
        <taxon>Xylariaceae</taxon>
        <taxon>Xylaria</taxon>
    </lineage>
</organism>
<dbReference type="InterPro" id="IPR005135">
    <property type="entry name" value="Endo/exonuclease/phosphatase"/>
</dbReference>
<dbReference type="PANTHER" id="PTHR33481:SF1">
    <property type="entry name" value="ENDONUCLEASE_EXONUCLEASE_PHOSPHATASE DOMAIN-CONTAINING PROTEIN-RELATED"/>
    <property type="match status" value="1"/>
</dbReference>
<dbReference type="EMBL" id="JANPWZ010003560">
    <property type="protein sequence ID" value="KAJ3552122.1"/>
    <property type="molecule type" value="Genomic_DNA"/>
</dbReference>
<dbReference type="InterPro" id="IPR000477">
    <property type="entry name" value="RT_dom"/>
</dbReference>
<keyword evidence="2" id="KW-0496">Mitochondrion</keyword>
<evidence type="ECO:0000313" key="5">
    <source>
        <dbReference type="EMBL" id="KAJ3552122.1"/>
    </source>
</evidence>
<keyword evidence="6" id="KW-1185">Reference proteome</keyword>
<dbReference type="InterPro" id="IPR043502">
    <property type="entry name" value="DNA/RNA_pol_sf"/>
</dbReference>
<dbReference type="GO" id="GO:0003824">
    <property type="term" value="F:catalytic activity"/>
    <property type="evidence" value="ECO:0007669"/>
    <property type="project" value="InterPro"/>
</dbReference>
<feature type="domain" description="Reverse transcriptase" evidence="4">
    <location>
        <begin position="393"/>
        <end position="668"/>
    </location>
</feature>